<sequence>MNAPHTRTRYADPLQAPGTEERLWPALPEARLPRGGRVVVAAAHPDDEVLGFGGAISLLAGAGSDLTVVAVTDGEGSHPAARAVTPAAMARRRAEERRAALRELGAPDAGIVRLGVPDTRVARHERAVARALAPLLPGAALLAA</sequence>
<keyword evidence="3" id="KW-1185">Reference proteome</keyword>
<evidence type="ECO:0000313" key="3">
    <source>
        <dbReference type="Proteomes" id="UP000037020"/>
    </source>
</evidence>
<reference evidence="2 3" key="1">
    <citation type="submission" date="2015-07" db="EMBL/GenBank/DDBJ databases">
        <authorList>
            <person name="Ju K.-S."/>
            <person name="Doroghazi J.R."/>
            <person name="Metcalf W.W."/>
        </authorList>
    </citation>
    <scope>NUCLEOTIDE SEQUENCE [LARGE SCALE GENOMIC DNA]</scope>
    <source>
        <strain evidence="2 3">NRRL B-3589</strain>
    </source>
</reference>
<dbReference type="Proteomes" id="UP000037020">
    <property type="component" value="Unassembled WGS sequence"/>
</dbReference>
<dbReference type="InterPro" id="IPR024078">
    <property type="entry name" value="LmbE-like_dom_sf"/>
</dbReference>
<dbReference type="Pfam" id="PF02585">
    <property type="entry name" value="PIG-L"/>
    <property type="match status" value="1"/>
</dbReference>
<evidence type="ECO:0000256" key="1">
    <source>
        <dbReference type="ARBA" id="ARBA00022833"/>
    </source>
</evidence>
<name>A0ABR5ISS8_9ACTN</name>
<protein>
    <submittedName>
        <fullName evidence="2">GlcNAc-PI de-N-acetylase</fullName>
    </submittedName>
</protein>
<proteinExistence type="predicted"/>
<accession>A0ABR5ISS8</accession>
<dbReference type="EMBL" id="LGUT01004265">
    <property type="protein sequence ID" value="KOG55646.1"/>
    <property type="molecule type" value="Genomic_DNA"/>
</dbReference>
<gene>
    <name evidence="2" type="ORF">ADK38_43550</name>
</gene>
<feature type="non-terminal residue" evidence="2">
    <location>
        <position position="144"/>
    </location>
</feature>
<organism evidence="2 3">
    <name type="scientific">Streptomyces varsoviensis</name>
    <dbReference type="NCBI Taxonomy" id="67373"/>
    <lineage>
        <taxon>Bacteria</taxon>
        <taxon>Bacillati</taxon>
        <taxon>Actinomycetota</taxon>
        <taxon>Actinomycetes</taxon>
        <taxon>Kitasatosporales</taxon>
        <taxon>Streptomycetaceae</taxon>
        <taxon>Streptomyces</taxon>
    </lineage>
</organism>
<evidence type="ECO:0000313" key="2">
    <source>
        <dbReference type="EMBL" id="KOG55646.1"/>
    </source>
</evidence>
<comment type="caution">
    <text evidence="2">The sequence shown here is derived from an EMBL/GenBank/DDBJ whole genome shotgun (WGS) entry which is preliminary data.</text>
</comment>
<dbReference type="SUPFAM" id="SSF102588">
    <property type="entry name" value="LmbE-like"/>
    <property type="match status" value="1"/>
</dbReference>
<dbReference type="Gene3D" id="3.40.50.10320">
    <property type="entry name" value="LmbE-like"/>
    <property type="match status" value="1"/>
</dbReference>
<keyword evidence="1" id="KW-0862">Zinc</keyword>
<dbReference type="InterPro" id="IPR003737">
    <property type="entry name" value="GlcNAc_PI_deacetylase-related"/>
</dbReference>